<dbReference type="EMBL" id="JAAPAO010000156">
    <property type="protein sequence ID" value="KAF4670208.1"/>
    <property type="molecule type" value="Genomic_DNA"/>
</dbReference>
<keyword evidence="6" id="KW-1185">Reference proteome</keyword>
<dbReference type="AlphaFoldDB" id="A0A7J6MF54"/>
<dbReference type="OrthoDB" id="25818at2759"/>
<evidence type="ECO:0000256" key="2">
    <source>
        <dbReference type="ARBA" id="ARBA00022679"/>
    </source>
</evidence>
<gene>
    <name evidence="5" type="ORF">FOL47_002140</name>
</gene>
<sequence length="215" mass="23567">MSGRIVSDEDNLQRMTRGELYLPMEEGLIRLRAKAKAWCRRFNSTEEDTDDFIEIRKDMLQDGLGACGDGPFIEPPFRCDYGFNIHIGDNFYSNYDLVILDICPVRIGNNVFFGPGVHLYAADHPRSAIARSSFVEYGAPITIGDDVWIGGRTVVLPGVTIGSGCIIGAGSVVTKDIPDGMIAAGNPCKVIKPAPTEPTDEEQRFLADNTHPKSD</sequence>
<feature type="region of interest" description="Disordered" evidence="3">
    <location>
        <begin position="192"/>
        <end position="215"/>
    </location>
</feature>
<dbReference type="GO" id="GO:0008374">
    <property type="term" value="F:O-acyltransferase activity"/>
    <property type="evidence" value="ECO:0007669"/>
    <property type="project" value="TreeGrafter"/>
</dbReference>
<comment type="caution">
    <text evidence="5">The sequence shown here is derived from an EMBL/GenBank/DDBJ whole genome shotgun (WGS) entry which is preliminary data.</text>
</comment>
<dbReference type="Pfam" id="PF00132">
    <property type="entry name" value="Hexapep"/>
    <property type="match status" value="1"/>
</dbReference>
<dbReference type="GO" id="GO:0016407">
    <property type="term" value="F:acetyltransferase activity"/>
    <property type="evidence" value="ECO:0007669"/>
    <property type="project" value="InterPro"/>
</dbReference>
<evidence type="ECO:0000313" key="5">
    <source>
        <dbReference type="EMBL" id="KAF4670208.1"/>
    </source>
</evidence>
<dbReference type="Gene3D" id="2.160.10.10">
    <property type="entry name" value="Hexapeptide repeat proteins"/>
    <property type="match status" value="1"/>
</dbReference>
<dbReference type="InterPro" id="IPR001451">
    <property type="entry name" value="Hexapep"/>
</dbReference>
<evidence type="ECO:0000256" key="3">
    <source>
        <dbReference type="SAM" id="MobiDB-lite"/>
    </source>
</evidence>
<dbReference type="PANTHER" id="PTHR23416:SF23">
    <property type="entry name" value="ACETYLTRANSFERASE C18B11.09C-RELATED"/>
    <property type="match status" value="1"/>
</dbReference>
<dbReference type="PANTHER" id="PTHR23416">
    <property type="entry name" value="SIALIC ACID SYNTHASE-RELATED"/>
    <property type="match status" value="1"/>
</dbReference>
<evidence type="ECO:0000256" key="1">
    <source>
        <dbReference type="ARBA" id="ARBA00007274"/>
    </source>
</evidence>
<evidence type="ECO:0000259" key="4">
    <source>
        <dbReference type="SMART" id="SM01266"/>
    </source>
</evidence>
<keyword evidence="2" id="KW-0808">Transferase</keyword>
<evidence type="ECO:0000313" key="6">
    <source>
        <dbReference type="Proteomes" id="UP000591131"/>
    </source>
</evidence>
<protein>
    <recommendedName>
        <fullName evidence="4">Maltose/galactoside acetyltransferase domain-containing protein</fullName>
    </recommendedName>
</protein>
<dbReference type="InterPro" id="IPR051159">
    <property type="entry name" value="Hexapeptide_acetyltransf"/>
</dbReference>
<organism evidence="5 6">
    <name type="scientific">Perkinsus chesapeaki</name>
    <name type="common">Clam parasite</name>
    <name type="synonym">Perkinsus andrewsi</name>
    <dbReference type="NCBI Taxonomy" id="330153"/>
    <lineage>
        <taxon>Eukaryota</taxon>
        <taxon>Sar</taxon>
        <taxon>Alveolata</taxon>
        <taxon>Perkinsozoa</taxon>
        <taxon>Perkinsea</taxon>
        <taxon>Perkinsida</taxon>
        <taxon>Perkinsidae</taxon>
        <taxon>Perkinsus</taxon>
    </lineage>
</organism>
<dbReference type="SUPFAM" id="SSF51161">
    <property type="entry name" value="Trimeric LpxA-like enzymes"/>
    <property type="match status" value="1"/>
</dbReference>
<feature type="domain" description="Maltose/galactoside acetyltransferase" evidence="4">
    <location>
        <begin position="12"/>
        <end position="69"/>
    </location>
</feature>
<dbReference type="SMART" id="SM01266">
    <property type="entry name" value="Mac"/>
    <property type="match status" value="1"/>
</dbReference>
<comment type="similarity">
    <text evidence="1">Belongs to the transferase hexapeptide repeat family.</text>
</comment>
<reference evidence="5 6" key="1">
    <citation type="submission" date="2020-04" db="EMBL/GenBank/DDBJ databases">
        <title>Perkinsus chesapeaki whole genome sequence.</title>
        <authorList>
            <person name="Bogema D.R."/>
        </authorList>
    </citation>
    <scope>NUCLEOTIDE SEQUENCE [LARGE SCALE GENOMIC DNA]</scope>
    <source>
        <strain evidence="5">ATCC PRA-425</strain>
    </source>
</reference>
<name>A0A7J6MF54_PERCH</name>
<dbReference type="Proteomes" id="UP000591131">
    <property type="component" value="Unassembled WGS sequence"/>
</dbReference>
<accession>A0A7J6MF54</accession>
<feature type="compositionally biased region" description="Basic and acidic residues" evidence="3">
    <location>
        <begin position="201"/>
        <end position="215"/>
    </location>
</feature>
<proteinExistence type="inferred from homology"/>
<dbReference type="InterPro" id="IPR024688">
    <property type="entry name" value="Mac_dom"/>
</dbReference>
<dbReference type="InterPro" id="IPR011004">
    <property type="entry name" value="Trimer_LpxA-like_sf"/>
</dbReference>
<dbReference type="CDD" id="cd03357">
    <property type="entry name" value="LbH_MAT_GAT"/>
    <property type="match status" value="1"/>
</dbReference>
<dbReference type="Pfam" id="PF12464">
    <property type="entry name" value="Mac"/>
    <property type="match status" value="1"/>
</dbReference>